<evidence type="ECO:0000313" key="3">
    <source>
        <dbReference type="Proteomes" id="UP000244090"/>
    </source>
</evidence>
<dbReference type="EMBL" id="QBKT01000005">
    <property type="protein sequence ID" value="PTX61099.1"/>
    <property type="molecule type" value="Genomic_DNA"/>
</dbReference>
<dbReference type="Proteomes" id="UP000244090">
    <property type="component" value="Unassembled WGS sequence"/>
</dbReference>
<sequence>MVKKFTIQNKKFDMNDTSRTHIDPKIFEKIVRTVAPDDIEIDEEYERLIIVNDKTGEHFYKKSLGMKMSSLLGQKYSYHIINFIEFSKVKDVLFEISDPREGSTIKLKMSFELSCIKSKGITAIQFLKKNKNASVAIYKIIASWIRSFIEQHPNFTNDFFRLEKELREVITNQAQRKGFRIRAIRLVPIGNKKVDIKQHITILHGTKCQIADDHIEVRNKIVVNLVNERAFLWKDIKNPEEWIKEKADAIIQNELIDKSFKDIVDEFRTAYRRNISAKLDAAVREIGYSIQHIISIPSDEIAEFLNGFVFKLGNHDTFETKEAEIKIKMSVTVEGKGTQINGIDKKYIKPRKSIIEDIKKLTIETVEKEMRTVDPATYYREFHEVSNNLELKIKKQLIKVFKLDESDLKISISFLKTDLKERFDRLFAERGTVIIESKTENMYYEIKYGVQFVNDWHIFHKNHIKYQNETAQEYNDISNYIKNEIELEVMRVAGPLIELADTRKLDQEIENLFEQTQHIITDEFGLLLKAPRLRRVAHNDLNDNEIHAAAFLEQRKQIREELKLAVLEEDDDLVEELSKKLTESSERLKKISATDSKFIIKESNVKQLGENDS</sequence>
<feature type="coiled-coil region" evidence="1">
    <location>
        <begin position="567"/>
        <end position="594"/>
    </location>
</feature>
<keyword evidence="3" id="KW-1185">Reference proteome</keyword>
<accession>A0A2T6BYE9</accession>
<reference evidence="2 3" key="1">
    <citation type="submission" date="2018-04" db="EMBL/GenBank/DDBJ databases">
        <title>Genomic Encyclopedia of Archaeal and Bacterial Type Strains, Phase II (KMG-II): from individual species to whole genera.</title>
        <authorList>
            <person name="Goeker M."/>
        </authorList>
    </citation>
    <scope>NUCLEOTIDE SEQUENCE [LARGE SCALE GENOMIC DNA]</scope>
    <source>
        <strain evidence="2 3">DSM 25731</strain>
    </source>
</reference>
<evidence type="ECO:0000313" key="2">
    <source>
        <dbReference type="EMBL" id="PTX61099.1"/>
    </source>
</evidence>
<dbReference type="AlphaFoldDB" id="A0A2T6BYE9"/>
<gene>
    <name evidence="2" type="ORF">C8N46_105255</name>
</gene>
<keyword evidence="1" id="KW-0175">Coiled coil</keyword>
<organism evidence="2 3">
    <name type="scientific">Kordia periserrulae</name>
    <dbReference type="NCBI Taxonomy" id="701523"/>
    <lineage>
        <taxon>Bacteria</taxon>
        <taxon>Pseudomonadati</taxon>
        <taxon>Bacteroidota</taxon>
        <taxon>Flavobacteriia</taxon>
        <taxon>Flavobacteriales</taxon>
        <taxon>Flavobacteriaceae</taxon>
        <taxon>Kordia</taxon>
    </lineage>
</organism>
<comment type="caution">
    <text evidence="2">The sequence shown here is derived from an EMBL/GenBank/DDBJ whole genome shotgun (WGS) entry which is preliminary data.</text>
</comment>
<evidence type="ECO:0000256" key="1">
    <source>
        <dbReference type="SAM" id="Coils"/>
    </source>
</evidence>
<name>A0A2T6BYE9_9FLAO</name>
<proteinExistence type="predicted"/>
<protein>
    <submittedName>
        <fullName evidence="2">Uncharacterized protein</fullName>
    </submittedName>
</protein>